<feature type="domain" description="F-box" evidence="2">
    <location>
        <begin position="19"/>
        <end position="53"/>
    </location>
</feature>
<dbReference type="Proteomes" id="UP000251960">
    <property type="component" value="Chromosome 5"/>
</dbReference>
<dbReference type="InterPro" id="IPR042081">
    <property type="entry name" value="RNA_2'-PTrans_C"/>
</dbReference>
<feature type="region of interest" description="Disordered" evidence="1">
    <location>
        <begin position="217"/>
        <end position="251"/>
    </location>
</feature>
<dbReference type="SUPFAM" id="SSF81383">
    <property type="entry name" value="F-box domain"/>
    <property type="match status" value="1"/>
</dbReference>
<reference evidence="3 4" key="1">
    <citation type="journal article" date="2018" name="Nat. Genet.">
        <title>Extensive intraspecific gene order and gene structural variations between Mo17 and other maize genomes.</title>
        <authorList>
            <person name="Sun S."/>
            <person name="Zhou Y."/>
            <person name="Chen J."/>
            <person name="Shi J."/>
            <person name="Zhao H."/>
            <person name="Zhao H."/>
            <person name="Song W."/>
            <person name="Zhang M."/>
            <person name="Cui Y."/>
            <person name="Dong X."/>
            <person name="Liu H."/>
            <person name="Ma X."/>
            <person name="Jiao Y."/>
            <person name="Wang B."/>
            <person name="Wei X."/>
            <person name="Stein J.C."/>
            <person name="Glaubitz J.C."/>
            <person name="Lu F."/>
            <person name="Yu G."/>
            <person name="Liang C."/>
            <person name="Fengler K."/>
            <person name="Li B."/>
            <person name="Rafalski A."/>
            <person name="Schnable P.S."/>
            <person name="Ware D.H."/>
            <person name="Buckler E.S."/>
            <person name="Lai J."/>
        </authorList>
    </citation>
    <scope>NUCLEOTIDE SEQUENCE [LARGE SCALE GENOMIC DNA]</scope>
    <source>
        <strain evidence="4">cv. Missouri 17</strain>
        <tissue evidence="3">Seedling</tissue>
    </source>
</reference>
<dbReference type="InterPro" id="IPR001810">
    <property type="entry name" value="F-box_dom"/>
</dbReference>
<dbReference type="PANTHER" id="PTHR47206:SF1">
    <property type="entry name" value="HOMEODOMAIN-LIKE SUPERFAMILY PROTEIN"/>
    <property type="match status" value="1"/>
</dbReference>
<dbReference type="Pfam" id="PF00646">
    <property type="entry name" value="F-box"/>
    <property type="match status" value="1"/>
</dbReference>
<dbReference type="EMBL" id="NCVQ01000006">
    <property type="protein sequence ID" value="PWZ20186.1"/>
    <property type="molecule type" value="Genomic_DNA"/>
</dbReference>
<dbReference type="ExpressionAtlas" id="A0A3L6EGS9">
    <property type="expression patterns" value="baseline and differential"/>
</dbReference>
<dbReference type="PANTHER" id="PTHR47206">
    <property type="entry name" value="HOMEODOMAIN-LIKE SUPERFAMILY PROTEIN"/>
    <property type="match status" value="1"/>
</dbReference>
<evidence type="ECO:0000256" key="1">
    <source>
        <dbReference type="SAM" id="MobiDB-lite"/>
    </source>
</evidence>
<evidence type="ECO:0000313" key="4">
    <source>
        <dbReference type="Proteomes" id="UP000251960"/>
    </source>
</evidence>
<gene>
    <name evidence="3" type="ORF">Zm00014a_004239</name>
</gene>
<accession>A0A3L6EGS9</accession>
<dbReference type="InterPro" id="IPR036047">
    <property type="entry name" value="F-box-like_dom_sf"/>
</dbReference>
<proteinExistence type="predicted"/>
<dbReference type="Gene3D" id="3.20.170.30">
    <property type="match status" value="1"/>
</dbReference>
<dbReference type="AlphaFoldDB" id="A0A3L6EGS9"/>
<protein>
    <recommendedName>
        <fullName evidence="2">F-box domain-containing protein</fullName>
    </recommendedName>
</protein>
<name>A0A3L6EGS9_MAIZE</name>
<organism evidence="3 4">
    <name type="scientific">Zea mays</name>
    <name type="common">Maize</name>
    <dbReference type="NCBI Taxonomy" id="4577"/>
    <lineage>
        <taxon>Eukaryota</taxon>
        <taxon>Viridiplantae</taxon>
        <taxon>Streptophyta</taxon>
        <taxon>Embryophyta</taxon>
        <taxon>Tracheophyta</taxon>
        <taxon>Spermatophyta</taxon>
        <taxon>Magnoliopsida</taxon>
        <taxon>Liliopsida</taxon>
        <taxon>Poales</taxon>
        <taxon>Poaceae</taxon>
        <taxon>PACMAD clade</taxon>
        <taxon>Panicoideae</taxon>
        <taxon>Andropogonodae</taxon>
        <taxon>Andropogoneae</taxon>
        <taxon>Tripsacinae</taxon>
        <taxon>Zea</taxon>
    </lineage>
</organism>
<sequence length="389" mass="44106">MAPDAEDPEPEPPIAGLLDELLLDILAYVPRASLPSLPAVCRCFASLLASQTFRYHPGTILTTLQEVAQHADGRRIDWRAVVAKSATGITSACEYQMFWRHFAYHHDINESVDADDQPLDDDSDLELELEPDPNLTKETLCEASALAKEREVVDQVVDDAEVFWLHTLIRGCRSLCHFSTPYFTMIKMITKAPRHPERSSSLRQHCQEWRRRRRSCTEETGVREAAGGGPQAVVDDAADKDNDGTHSVPWQNVDRLHPRRGRLSLERYWRARSSLFFPLMMWQFAYMELQKNLDSILQSGLKRMARLHVHFSSGLPLDGEVISGSALSGFGFILLWSLTRLQPFSIDSELWQRLWFSLTAYCGEDNIVVLDCCSTSSYCPTSFSGCPYF</sequence>
<evidence type="ECO:0000313" key="3">
    <source>
        <dbReference type="EMBL" id="PWZ20186.1"/>
    </source>
</evidence>
<comment type="caution">
    <text evidence="3">The sequence shown here is derived from an EMBL/GenBank/DDBJ whole genome shotgun (WGS) entry which is preliminary data.</text>
</comment>
<evidence type="ECO:0000259" key="2">
    <source>
        <dbReference type="Pfam" id="PF00646"/>
    </source>
</evidence>